<feature type="compositionally biased region" description="Basic residues" evidence="1">
    <location>
        <begin position="238"/>
        <end position="248"/>
    </location>
</feature>
<dbReference type="AlphaFoldDB" id="A0AAD5X7Q5"/>
<gene>
    <name evidence="2" type="ORF">HK097_008965</name>
</gene>
<name>A0AAD5X7Q5_9FUNG</name>
<protein>
    <recommendedName>
        <fullName evidence="4">Coiled-coil domain-containing protein 43</fullName>
    </recommendedName>
</protein>
<dbReference type="InterPro" id="IPR037666">
    <property type="entry name" value="CCDC43"/>
</dbReference>
<evidence type="ECO:0000313" key="3">
    <source>
        <dbReference type="Proteomes" id="UP001212841"/>
    </source>
</evidence>
<evidence type="ECO:0000313" key="2">
    <source>
        <dbReference type="EMBL" id="KAJ3055862.1"/>
    </source>
</evidence>
<keyword evidence="3" id="KW-1185">Reference proteome</keyword>
<comment type="caution">
    <text evidence="2">The sequence shown here is derived from an EMBL/GenBank/DDBJ whole genome shotgun (WGS) entry which is preliminary data.</text>
</comment>
<dbReference type="EMBL" id="JADGJD010000056">
    <property type="protein sequence ID" value="KAJ3055862.1"/>
    <property type="molecule type" value="Genomic_DNA"/>
</dbReference>
<sequence length="248" mass="28328">MAAFAAADNLVDWVVTELASLSITDETFSEYITQLCTEETIEDDEKREIITEFLAEATVRMLPVVTITPSAAQLTPVYLLQDKPVGPFVDSLLQRNQQRIEDAKRKEELDRKRILEEVKEKELQALQADKSSGTSEKKVLSKEEKRARDRVLAQYAYDLDEVVENDNGEVEILYKGAGGSEDKGVSSDPLLMKNRNADVVKEAEAAKRAKAQSEHQRTVARNKELQEKQKLEKEKEKRRTMKKEKRRM</sequence>
<feature type="compositionally biased region" description="Basic and acidic residues" evidence="1">
    <location>
        <begin position="205"/>
        <end position="237"/>
    </location>
</feature>
<dbReference type="Proteomes" id="UP001212841">
    <property type="component" value="Unassembled WGS sequence"/>
</dbReference>
<organism evidence="2 3">
    <name type="scientific">Rhizophlyctis rosea</name>
    <dbReference type="NCBI Taxonomy" id="64517"/>
    <lineage>
        <taxon>Eukaryota</taxon>
        <taxon>Fungi</taxon>
        <taxon>Fungi incertae sedis</taxon>
        <taxon>Chytridiomycota</taxon>
        <taxon>Chytridiomycota incertae sedis</taxon>
        <taxon>Chytridiomycetes</taxon>
        <taxon>Rhizophlyctidales</taxon>
        <taxon>Rhizophlyctidaceae</taxon>
        <taxon>Rhizophlyctis</taxon>
    </lineage>
</organism>
<accession>A0AAD5X7Q5</accession>
<dbReference type="PANTHER" id="PTHR31684">
    <property type="entry name" value="COILED-COIL DOMAIN-CONTAINING PROTEIN 43"/>
    <property type="match status" value="1"/>
</dbReference>
<proteinExistence type="predicted"/>
<evidence type="ECO:0008006" key="4">
    <source>
        <dbReference type="Google" id="ProtNLM"/>
    </source>
</evidence>
<evidence type="ECO:0000256" key="1">
    <source>
        <dbReference type="SAM" id="MobiDB-lite"/>
    </source>
</evidence>
<dbReference type="PANTHER" id="PTHR31684:SF2">
    <property type="entry name" value="COILED-COIL DOMAIN-CONTAINING PROTEIN 43"/>
    <property type="match status" value="1"/>
</dbReference>
<feature type="region of interest" description="Disordered" evidence="1">
    <location>
        <begin position="205"/>
        <end position="248"/>
    </location>
</feature>
<reference evidence="2" key="1">
    <citation type="submission" date="2020-05" db="EMBL/GenBank/DDBJ databases">
        <title>Phylogenomic resolution of chytrid fungi.</title>
        <authorList>
            <person name="Stajich J.E."/>
            <person name="Amses K."/>
            <person name="Simmons R."/>
            <person name="Seto K."/>
            <person name="Myers J."/>
            <person name="Bonds A."/>
            <person name="Quandt C.A."/>
            <person name="Barry K."/>
            <person name="Liu P."/>
            <person name="Grigoriev I."/>
            <person name="Longcore J.E."/>
            <person name="James T.Y."/>
        </authorList>
    </citation>
    <scope>NUCLEOTIDE SEQUENCE</scope>
    <source>
        <strain evidence="2">JEL0318</strain>
    </source>
</reference>